<dbReference type="Gene3D" id="2.130.10.10">
    <property type="entry name" value="YVTN repeat-like/Quinoprotein amine dehydrogenase"/>
    <property type="match status" value="1"/>
</dbReference>
<organism evidence="1 2">
    <name type="scientific">Handelsmanbacteria sp. (strain RIFCSPLOWO2_12_FULL_64_10)</name>
    <dbReference type="NCBI Taxonomy" id="1817868"/>
    <lineage>
        <taxon>Bacteria</taxon>
        <taxon>Candidatus Handelsmaniibacteriota</taxon>
    </lineage>
</organism>
<evidence type="ECO:0000313" key="2">
    <source>
        <dbReference type="Proteomes" id="UP000178606"/>
    </source>
</evidence>
<name>A0A1F6C9Y1_HANXR</name>
<reference evidence="1 2" key="1">
    <citation type="journal article" date="2016" name="Nat. Commun.">
        <title>Thousands of microbial genomes shed light on interconnected biogeochemical processes in an aquifer system.</title>
        <authorList>
            <person name="Anantharaman K."/>
            <person name="Brown C.T."/>
            <person name="Hug L.A."/>
            <person name="Sharon I."/>
            <person name="Castelle C.J."/>
            <person name="Probst A.J."/>
            <person name="Thomas B.C."/>
            <person name="Singh A."/>
            <person name="Wilkins M.J."/>
            <person name="Karaoz U."/>
            <person name="Brodie E.L."/>
            <person name="Williams K.H."/>
            <person name="Hubbard S.S."/>
            <person name="Banfield J.F."/>
        </authorList>
    </citation>
    <scope>NUCLEOTIDE SEQUENCE [LARGE SCALE GENOMIC DNA]</scope>
    <source>
        <strain evidence="2">RIFCSPLOWO2_12_FULL_64_10</strain>
    </source>
</reference>
<gene>
    <name evidence="1" type="ORF">A3F84_01200</name>
</gene>
<dbReference type="AlphaFoldDB" id="A0A1F6C9Y1"/>
<dbReference type="SUPFAM" id="SSF69318">
    <property type="entry name" value="Integrin alpha N-terminal domain"/>
    <property type="match status" value="1"/>
</dbReference>
<evidence type="ECO:0000313" key="1">
    <source>
        <dbReference type="EMBL" id="OGG45968.1"/>
    </source>
</evidence>
<dbReference type="InterPro" id="IPR028994">
    <property type="entry name" value="Integrin_alpha_N"/>
</dbReference>
<dbReference type="Proteomes" id="UP000178606">
    <property type="component" value="Unassembled WGS sequence"/>
</dbReference>
<comment type="caution">
    <text evidence="1">The sequence shown here is derived from an EMBL/GenBank/DDBJ whole genome shotgun (WGS) entry which is preliminary data.</text>
</comment>
<protein>
    <recommendedName>
        <fullName evidence="3">Rhamnogalacturonan I lyase beta-sheet domain-containing protein</fullName>
    </recommendedName>
</protein>
<dbReference type="InterPro" id="IPR015943">
    <property type="entry name" value="WD40/YVTN_repeat-like_dom_sf"/>
</dbReference>
<dbReference type="EMBL" id="MFKF01000352">
    <property type="protein sequence ID" value="OGG45968.1"/>
    <property type="molecule type" value="Genomic_DNA"/>
</dbReference>
<proteinExistence type="predicted"/>
<sequence>MKQIPLLKKIDLRPHGGQHVWFVRAEAGGDLRVVTIQSAGMEDSRLYRMGRFLERNWIEQEDQDHLCITAMDVEGKVIWQRGRPWGLSRPWRTHGGAQQAAFQDVDGDGHAEMVYVHKDRLVMLDAATGTPKKEARLEADNFAVILPVNVEGHAHRRAFLIKVQDAAYEPYVYGNPVIFYDSDLKVLWPARHYVGAGHAPWALDSDGDGKEEVLVGYNLVDHDGRTLWSVDIPNPSEHCDSRDVADMDGDGVLEVAHAGSKDAIICDIVGKVVAIRKGTHVQNVRFAKLSQDLRGLQLLCAEKWGGFTAYDVEGNALWTRKEGGVTPIRWRPGDAADLLLYRRPDAPPTLVDGRLEPVMRFEAGEGLTATRRPPKEDPYAVADYGNFLGFKRQDINGDGAEELVFHNRYTMWVYGGAGTEVAV</sequence>
<accession>A0A1F6C9Y1</accession>
<evidence type="ECO:0008006" key="3">
    <source>
        <dbReference type="Google" id="ProtNLM"/>
    </source>
</evidence>